<evidence type="ECO:0000256" key="1">
    <source>
        <dbReference type="SAM" id="SignalP"/>
    </source>
</evidence>
<organism evidence="2 3">
    <name type="scientific">Magnetospirillum molischianum DSM 120</name>
    <dbReference type="NCBI Taxonomy" id="1150626"/>
    <lineage>
        <taxon>Bacteria</taxon>
        <taxon>Pseudomonadati</taxon>
        <taxon>Pseudomonadota</taxon>
        <taxon>Alphaproteobacteria</taxon>
        <taxon>Rhodospirillales</taxon>
        <taxon>Rhodospirillaceae</taxon>
        <taxon>Magnetospirillum</taxon>
    </lineage>
</organism>
<feature type="chain" id="PRO_5003611147" evidence="1">
    <location>
        <begin position="24"/>
        <end position="135"/>
    </location>
</feature>
<sequence>MPMRRRTFVLTALAALAPLAALAEEKKEKKNDRLPIPAKGDKYVRLPTMALELYDKAGQYHMSSIDLILQVSEEAKFSEKHLSDKMRMAFNVIPFEEYAQGNPAPMVKSLALEIARKEPGSELTRDVLISKMLFR</sequence>
<dbReference type="AlphaFoldDB" id="H8FTI3"/>
<reference evidence="2 3" key="1">
    <citation type="journal article" date="2012" name="J. Bacteriol.">
        <title>Draft Genome Sequence of the Purple Photosynthetic Bacterium Phaeospirillum molischianum DSM120, a Particularly Versatile Bacterium.</title>
        <authorList>
            <person name="Duquesne K."/>
            <person name="Prima V."/>
            <person name="Ji B."/>
            <person name="Rouy Z."/>
            <person name="Medigue C."/>
            <person name="Talla E."/>
            <person name="Sturgis J.N."/>
        </authorList>
    </citation>
    <scope>NUCLEOTIDE SEQUENCE [LARGE SCALE GENOMIC DNA]</scope>
    <source>
        <strain evidence="3">DSM120</strain>
    </source>
</reference>
<keyword evidence="1" id="KW-0732">Signal</keyword>
<gene>
    <name evidence="2" type="ORF">PHAMO_280205</name>
</gene>
<dbReference type="EMBL" id="CAHP01000021">
    <property type="protein sequence ID" value="CCG41671.1"/>
    <property type="molecule type" value="Genomic_DNA"/>
</dbReference>
<name>H8FTI3_MAGML</name>
<feature type="signal peptide" evidence="1">
    <location>
        <begin position="1"/>
        <end position="23"/>
    </location>
</feature>
<comment type="caution">
    <text evidence="2">The sequence shown here is derived from an EMBL/GenBank/DDBJ whole genome shotgun (WGS) entry which is preliminary data.</text>
</comment>
<dbReference type="STRING" id="1150626.PHAMO_280205"/>
<evidence type="ECO:0000313" key="3">
    <source>
        <dbReference type="Proteomes" id="UP000004169"/>
    </source>
</evidence>
<protein>
    <submittedName>
        <fullName evidence="2">Uncharacterized protein</fullName>
    </submittedName>
</protein>
<dbReference type="eggNOG" id="ENOG503415J">
    <property type="taxonomic scope" value="Bacteria"/>
</dbReference>
<evidence type="ECO:0000313" key="2">
    <source>
        <dbReference type="EMBL" id="CCG41671.1"/>
    </source>
</evidence>
<proteinExistence type="predicted"/>
<dbReference type="Proteomes" id="UP000004169">
    <property type="component" value="Unassembled WGS sequence"/>
</dbReference>
<accession>H8FTI3</accession>
<keyword evidence="3" id="KW-1185">Reference proteome</keyword>